<dbReference type="AlphaFoldDB" id="A0A839URK9"/>
<evidence type="ECO:0000256" key="16">
    <source>
        <dbReference type="HAMAP-Rule" id="MF_00427"/>
    </source>
</evidence>
<dbReference type="InterPro" id="IPR007329">
    <property type="entry name" value="FMN-bd"/>
</dbReference>
<dbReference type="EMBL" id="JACHXZ010000002">
    <property type="protein sequence ID" value="MBB3168506.1"/>
    <property type="molecule type" value="Genomic_DNA"/>
</dbReference>
<evidence type="ECO:0000256" key="11">
    <source>
        <dbReference type="ARBA" id="ARBA00023053"/>
    </source>
</evidence>
<evidence type="ECO:0000313" key="20">
    <source>
        <dbReference type="Proteomes" id="UP000559987"/>
    </source>
</evidence>
<keyword evidence="9 16" id="KW-1133">Transmembrane helix</keyword>
<keyword evidence="15 16" id="KW-0739">Sodium transport</keyword>
<keyword evidence="20" id="KW-1185">Reference proteome</keyword>
<evidence type="ECO:0000256" key="12">
    <source>
        <dbReference type="ARBA" id="ARBA00023065"/>
    </source>
</evidence>
<dbReference type="GO" id="GO:0005886">
    <property type="term" value="C:plasma membrane"/>
    <property type="evidence" value="ECO:0007669"/>
    <property type="project" value="UniProtKB-SubCell"/>
</dbReference>
<dbReference type="GO" id="GO:0010181">
    <property type="term" value="F:FMN binding"/>
    <property type="evidence" value="ECO:0007669"/>
    <property type="project" value="UniProtKB-UniRule"/>
</dbReference>
<dbReference type="SMART" id="SM00900">
    <property type="entry name" value="FMN_bind"/>
    <property type="match status" value="1"/>
</dbReference>
<keyword evidence="14 16" id="KW-0472">Membrane</keyword>
<reference evidence="19 20" key="1">
    <citation type="submission" date="2020-08" db="EMBL/GenBank/DDBJ databases">
        <title>Genomic Encyclopedia of Type Strains, Phase III (KMG-III): the genomes of soil and plant-associated and newly described type strains.</title>
        <authorList>
            <person name="Whitman W."/>
        </authorList>
    </citation>
    <scope>NUCLEOTIDE SEQUENCE [LARGE SCALE GENOMIC DNA]</scope>
    <source>
        <strain evidence="19 20">CECT 8571</strain>
    </source>
</reference>
<evidence type="ECO:0000256" key="6">
    <source>
        <dbReference type="ARBA" id="ARBA00022643"/>
    </source>
</evidence>
<keyword evidence="4 16" id="KW-0597">Phosphoprotein</keyword>
<dbReference type="EC" id="7.2.1.1" evidence="16 17"/>
<dbReference type="GO" id="GO:0006814">
    <property type="term" value="P:sodium ion transport"/>
    <property type="evidence" value="ECO:0007669"/>
    <property type="project" value="UniProtKB-UniRule"/>
</dbReference>
<dbReference type="NCBIfam" id="NF003749">
    <property type="entry name" value="PRK05346.1-5"/>
    <property type="match status" value="1"/>
</dbReference>
<evidence type="ECO:0000313" key="19">
    <source>
        <dbReference type="EMBL" id="MBB3168506.1"/>
    </source>
</evidence>
<gene>
    <name evidence="16" type="primary">nqrC</name>
    <name evidence="19" type="ORF">FHS30_001690</name>
</gene>
<evidence type="ECO:0000256" key="14">
    <source>
        <dbReference type="ARBA" id="ARBA00023136"/>
    </source>
</evidence>
<keyword evidence="10 16" id="KW-0520">NAD</keyword>
<sequence length="253" mass="27572">MANNDTIKKTIIVALSLCIVCSVVVSTAAVLLKPMQIENKELDFKRNILMAAGLMEDGKTVDELFAQINTRMVDLNTGKFTDAVKAESYDQRKASKDPKRSTELSAQEDVAKIGRREDIAKVYLLKKDGVIEKVILPIKGYGLWSTLYGFIALESDFNTVVGLGFYEHGETPGLGGEVDNPKWKAYWVGKEVYANGDVAIDVVKGSAPAGDKHKVDGLSGATLTSVGVENLVKFWMGENGYANFLDNLKNGEA</sequence>
<evidence type="ECO:0000256" key="3">
    <source>
        <dbReference type="ARBA" id="ARBA00022519"/>
    </source>
</evidence>
<keyword evidence="1 16" id="KW-0813">Transport</keyword>
<evidence type="ECO:0000256" key="13">
    <source>
        <dbReference type="ARBA" id="ARBA00023075"/>
    </source>
</evidence>
<keyword evidence="6 16" id="KW-0288">FMN</keyword>
<comment type="subcellular location">
    <subcellularLocation>
        <location evidence="16">Cell membrane</location>
        <topology evidence="16">Single-pass membrane protein</topology>
    </subcellularLocation>
</comment>
<dbReference type="PANTHER" id="PTHR37838">
    <property type="entry name" value="NA(+)-TRANSLOCATING NADH-QUINONE REDUCTASE SUBUNIT C"/>
    <property type="match status" value="1"/>
</dbReference>
<comment type="caution">
    <text evidence="16">Lacks conserved residue(s) required for the propagation of feature annotation.</text>
</comment>
<dbReference type="Pfam" id="PF04205">
    <property type="entry name" value="FMN_bind"/>
    <property type="match status" value="1"/>
</dbReference>
<feature type="domain" description="FMN-binding" evidence="18">
    <location>
        <begin position="142"/>
        <end position="239"/>
    </location>
</feature>
<dbReference type="PIRSF" id="PIRSF009437">
    <property type="entry name" value="NQR-1_subunit_C"/>
    <property type="match status" value="1"/>
</dbReference>
<evidence type="ECO:0000256" key="17">
    <source>
        <dbReference type="PIRNR" id="PIRNR009437"/>
    </source>
</evidence>
<feature type="transmembrane region" description="Helical" evidence="16">
    <location>
        <begin position="12"/>
        <end position="32"/>
    </location>
</feature>
<comment type="similarity">
    <text evidence="16 17">Belongs to the NqrC family.</text>
</comment>
<comment type="caution">
    <text evidence="19">The sequence shown here is derived from an EMBL/GenBank/DDBJ whole genome shotgun (WGS) entry which is preliminary data.</text>
</comment>
<dbReference type="RefSeq" id="WP_183909982.1">
    <property type="nucleotide sequence ID" value="NZ_JACHXZ010000002.1"/>
</dbReference>
<evidence type="ECO:0000256" key="5">
    <source>
        <dbReference type="ARBA" id="ARBA00022630"/>
    </source>
</evidence>
<keyword evidence="19" id="KW-0560">Oxidoreductase</keyword>
<name>A0A839URK9_9GAMM</name>
<evidence type="ECO:0000256" key="9">
    <source>
        <dbReference type="ARBA" id="ARBA00022989"/>
    </source>
</evidence>
<feature type="modified residue" description="FMN phosphoryl threonine" evidence="16">
    <location>
        <position position="222"/>
    </location>
</feature>
<evidence type="ECO:0000256" key="4">
    <source>
        <dbReference type="ARBA" id="ARBA00022553"/>
    </source>
</evidence>
<keyword evidence="13 16" id="KW-0830">Ubiquinone</keyword>
<comment type="cofactor">
    <cofactor evidence="16 17">
        <name>FMN</name>
        <dbReference type="ChEBI" id="CHEBI:58210"/>
    </cofactor>
</comment>
<keyword evidence="5 16" id="KW-0285">Flavoprotein</keyword>
<proteinExistence type="inferred from homology"/>
<evidence type="ECO:0000256" key="15">
    <source>
        <dbReference type="ARBA" id="ARBA00023201"/>
    </source>
</evidence>
<dbReference type="HAMAP" id="MF_00427">
    <property type="entry name" value="NqrC"/>
    <property type="match status" value="1"/>
</dbReference>
<evidence type="ECO:0000256" key="1">
    <source>
        <dbReference type="ARBA" id="ARBA00022448"/>
    </source>
</evidence>
<evidence type="ECO:0000256" key="2">
    <source>
        <dbReference type="ARBA" id="ARBA00022475"/>
    </source>
</evidence>
<accession>A0A839URK9</accession>
<keyword evidence="7 16" id="KW-0812">Transmembrane</keyword>
<comment type="subunit">
    <text evidence="16 17">Composed of six subunits; NqrA, NqrB, NqrC, NqrD, NqrE and NqrF.</text>
</comment>
<evidence type="ECO:0000256" key="10">
    <source>
        <dbReference type="ARBA" id="ARBA00023027"/>
    </source>
</evidence>
<dbReference type="InterPro" id="IPR010204">
    <property type="entry name" value="NqrC"/>
</dbReference>
<organism evidence="19 20">
    <name type="scientific">Simiduia aestuariiviva</name>
    <dbReference type="NCBI Taxonomy" id="1510459"/>
    <lineage>
        <taxon>Bacteria</taxon>
        <taxon>Pseudomonadati</taxon>
        <taxon>Pseudomonadota</taxon>
        <taxon>Gammaproteobacteria</taxon>
        <taxon>Cellvibrionales</taxon>
        <taxon>Cellvibrionaceae</taxon>
        <taxon>Simiduia</taxon>
    </lineage>
</organism>
<keyword evidence="8 16" id="KW-1278">Translocase</keyword>
<dbReference type="GO" id="GO:0016655">
    <property type="term" value="F:oxidoreductase activity, acting on NAD(P)H, quinone or similar compound as acceptor"/>
    <property type="evidence" value="ECO:0007669"/>
    <property type="project" value="UniProtKB-UniRule"/>
</dbReference>
<comment type="catalytic activity">
    <reaction evidence="16 17">
        <text>a ubiquinone + n Na(+)(in) + NADH + H(+) = a ubiquinol + n Na(+)(out) + NAD(+)</text>
        <dbReference type="Rhea" id="RHEA:47748"/>
        <dbReference type="Rhea" id="RHEA-COMP:9565"/>
        <dbReference type="Rhea" id="RHEA-COMP:9566"/>
        <dbReference type="ChEBI" id="CHEBI:15378"/>
        <dbReference type="ChEBI" id="CHEBI:16389"/>
        <dbReference type="ChEBI" id="CHEBI:17976"/>
        <dbReference type="ChEBI" id="CHEBI:29101"/>
        <dbReference type="ChEBI" id="CHEBI:57540"/>
        <dbReference type="ChEBI" id="CHEBI:57945"/>
        <dbReference type="EC" id="7.2.1.1"/>
    </reaction>
</comment>
<keyword evidence="3" id="KW-0997">Cell inner membrane</keyword>
<evidence type="ECO:0000259" key="18">
    <source>
        <dbReference type="SMART" id="SM00900"/>
    </source>
</evidence>
<evidence type="ECO:0000256" key="8">
    <source>
        <dbReference type="ARBA" id="ARBA00022967"/>
    </source>
</evidence>
<dbReference type="PANTHER" id="PTHR37838:SF1">
    <property type="entry name" value="NA(+)-TRANSLOCATING NADH-QUINONE REDUCTASE SUBUNIT C"/>
    <property type="match status" value="1"/>
</dbReference>
<dbReference type="NCBIfam" id="TIGR01938">
    <property type="entry name" value="nqrC"/>
    <property type="match status" value="1"/>
</dbReference>
<protein>
    <recommendedName>
        <fullName evidence="16 17">Na(+)-translocating NADH-quinone reductase subunit C</fullName>
        <shortName evidence="16 17">Na(+)-NQR subunit C</shortName>
        <shortName evidence="16 17">Na(+)-translocating NQR subunit C</shortName>
        <ecNumber evidence="16 17">7.2.1.1</ecNumber>
    </recommendedName>
    <alternativeName>
        <fullName evidence="16 17">NQR complex subunit C</fullName>
    </alternativeName>
    <alternativeName>
        <fullName evidence="16 17">NQR-1 subunit C</fullName>
    </alternativeName>
</protein>
<keyword evidence="12 16" id="KW-0406">Ion transport</keyword>
<keyword evidence="2 16" id="KW-1003">Cell membrane</keyword>
<keyword evidence="11 16" id="KW-0915">Sodium</keyword>
<dbReference type="Proteomes" id="UP000559987">
    <property type="component" value="Unassembled WGS sequence"/>
</dbReference>
<evidence type="ECO:0000256" key="7">
    <source>
        <dbReference type="ARBA" id="ARBA00022692"/>
    </source>
</evidence>
<comment type="function">
    <text evidence="16">NQR complex catalyzes the reduction of ubiquinone-1 to ubiquinol by two successive reactions, coupled with the transport of Na(+) ions from the cytoplasm to the periplasm. NqrA to NqrE are probably involved in the second step, the conversion of ubisemiquinone to ubiquinol.</text>
</comment>